<gene>
    <name evidence="10" type="ORF">IFM89_026351</name>
</gene>
<dbReference type="SUPFAM" id="SSF49452">
    <property type="entry name" value="Starch-binding domain-like"/>
    <property type="match status" value="1"/>
</dbReference>
<evidence type="ECO:0000256" key="1">
    <source>
        <dbReference type="ARBA" id="ARBA00001324"/>
    </source>
</evidence>
<evidence type="ECO:0000313" key="10">
    <source>
        <dbReference type="EMBL" id="KAF9589610.1"/>
    </source>
</evidence>
<dbReference type="Gene3D" id="2.60.120.260">
    <property type="entry name" value="Galactose-binding domain-like"/>
    <property type="match status" value="1"/>
</dbReference>
<dbReference type="EC" id="4.2.2.23" evidence="4"/>
<dbReference type="AlphaFoldDB" id="A0A835GY31"/>
<feature type="domain" description="Rhamnogalacturonan lyase" evidence="8">
    <location>
        <begin position="358"/>
        <end position="544"/>
    </location>
</feature>
<name>A0A835GY31_9MAGN</name>
<keyword evidence="5" id="KW-0964">Secreted</keyword>
<evidence type="ECO:0000256" key="4">
    <source>
        <dbReference type="ARBA" id="ARBA00012437"/>
    </source>
</evidence>
<organism evidence="10 11">
    <name type="scientific">Coptis chinensis</name>
    <dbReference type="NCBI Taxonomy" id="261450"/>
    <lineage>
        <taxon>Eukaryota</taxon>
        <taxon>Viridiplantae</taxon>
        <taxon>Streptophyta</taxon>
        <taxon>Embryophyta</taxon>
        <taxon>Tracheophyta</taxon>
        <taxon>Spermatophyta</taxon>
        <taxon>Magnoliopsida</taxon>
        <taxon>Ranunculales</taxon>
        <taxon>Ranunculaceae</taxon>
        <taxon>Coptidoideae</taxon>
        <taxon>Coptis</taxon>
    </lineage>
</organism>
<dbReference type="InterPro" id="IPR011013">
    <property type="entry name" value="Gal_mutarotase_sf_dom"/>
</dbReference>
<keyword evidence="11" id="KW-1185">Reference proteome</keyword>
<evidence type="ECO:0000256" key="6">
    <source>
        <dbReference type="ARBA" id="ARBA00022729"/>
    </source>
</evidence>
<dbReference type="SUPFAM" id="SSF74650">
    <property type="entry name" value="Galactose mutarotase-like"/>
    <property type="match status" value="1"/>
</dbReference>
<evidence type="ECO:0000259" key="8">
    <source>
        <dbReference type="Pfam" id="PF14683"/>
    </source>
</evidence>
<evidence type="ECO:0000313" key="11">
    <source>
        <dbReference type="Proteomes" id="UP000631114"/>
    </source>
</evidence>
<dbReference type="GO" id="GO:0005975">
    <property type="term" value="P:carbohydrate metabolic process"/>
    <property type="evidence" value="ECO:0007669"/>
    <property type="project" value="InterPro"/>
</dbReference>
<accession>A0A835GY31</accession>
<keyword evidence="6" id="KW-0732">Signal</keyword>
<comment type="subcellular location">
    <subcellularLocation>
        <location evidence="2">Secreted</location>
    </subcellularLocation>
</comment>
<dbReference type="InterPro" id="IPR029413">
    <property type="entry name" value="RG-lyase_II"/>
</dbReference>
<dbReference type="PANTHER" id="PTHR32018:SF1">
    <property type="entry name" value="RHAMNOGALACTURONAN ENDOLYASE"/>
    <property type="match status" value="1"/>
</dbReference>
<dbReference type="PANTHER" id="PTHR32018">
    <property type="entry name" value="RHAMNOGALACTURONATE LYASE FAMILY PROTEIN"/>
    <property type="match status" value="1"/>
</dbReference>
<comment type="caution">
    <text evidence="10">The sequence shown here is derived from an EMBL/GenBank/DDBJ whole genome shotgun (WGS) entry which is preliminary data.</text>
</comment>
<dbReference type="InterPro" id="IPR029411">
    <property type="entry name" value="RG-lyase_III"/>
</dbReference>
<dbReference type="GO" id="GO:0030246">
    <property type="term" value="F:carbohydrate binding"/>
    <property type="evidence" value="ECO:0007669"/>
    <property type="project" value="InterPro"/>
</dbReference>
<dbReference type="Pfam" id="PF14686">
    <property type="entry name" value="fn3_3"/>
    <property type="match status" value="1"/>
</dbReference>
<dbReference type="SUPFAM" id="SSF49785">
    <property type="entry name" value="Galactose-binding domain-like"/>
    <property type="match status" value="1"/>
</dbReference>
<dbReference type="InterPro" id="IPR014718">
    <property type="entry name" value="GH-type_carb-bd"/>
</dbReference>
<evidence type="ECO:0000256" key="3">
    <source>
        <dbReference type="ARBA" id="ARBA00010418"/>
    </source>
</evidence>
<dbReference type="Proteomes" id="UP000631114">
    <property type="component" value="Unassembled WGS sequence"/>
</dbReference>
<evidence type="ECO:0000256" key="2">
    <source>
        <dbReference type="ARBA" id="ARBA00004613"/>
    </source>
</evidence>
<dbReference type="Gene3D" id="2.70.98.10">
    <property type="match status" value="1"/>
</dbReference>
<sequence>MDNGEIQVTLLRPEGIVTGIRYKGIENLLDTRIQEDRRGYWDLYWNEPGGPGVFDIVKGTDYRVILQNENQLEISFTRTWNSSQKGTLVPLNIDTRFVMLEGSHGFYTYSIYEHMEGWPDFNLNETRVAFKLNEDLFRNMAVDQNRQRRMPLSDDRNHNRGQPLAYPEAVRLVDPIESEFAGQVDDKYQYSSNTEDIKVHGWMSTDPPVGFWQITPSHEFRSGGPSKQQLTSHVGPTTLSVFISGHYMGQDKLPMFRNGEPWKKVFGPIFIYLNSAPLGSKTQALWEDAENQGYQFWTKSDVNGSFVINNIRPGTYNLYASVPSFIGDYKSDQTITIRPGDNTDLGDLIYTPPRTGPTLWEIGYPDRSAAEFFIPGPDPKFINPLYIGFDRYRQYGLWEQYNILYPNEDLVYTINSSDYRKDWFFAHVTRKTEDNLYKATTWKIRFHLTNVGQRTCTLRLALASANWCKLQVRFNNLNMYHPHFTTGTIGKDNAIARHGIHGLYWLFNIDVRSNWLVEGENVLYLTQANNIGPFSGLMYDYIRFEGSSTGS</sequence>
<dbReference type="CDD" id="cd10320">
    <property type="entry name" value="RGL4_N"/>
    <property type="match status" value="1"/>
</dbReference>
<dbReference type="GO" id="GO:0102210">
    <property type="term" value="F:rhamnogalacturonan endolyase activity"/>
    <property type="evidence" value="ECO:0007669"/>
    <property type="project" value="UniProtKB-EC"/>
</dbReference>
<dbReference type="EMBL" id="JADFTS010000009">
    <property type="protein sequence ID" value="KAF9589610.1"/>
    <property type="molecule type" value="Genomic_DNA"/>
</dbReference>
<evidence type="ECO:0000256" key="7">
    <source>
        <dbReference type="ARBA" id="ARBA00023239"/>
    </source>
</evidence>
<dbReference type="GO" id="GO:0005576">
    <property type="term" value="C:extracellular region"/>
    <property type="evidence" value="ECO:0007669"/>
    <property type="project" value="UniProtKB-SubCell"/>
</dbReference>
<dbReference type="Pfam" id="PF06045">
    <property type="entry name" value="Rhamnogal_lyase"/>
    <property type="match status" value="1"/>
</dbReference>
<evidence type="ECO:0000259" key="9">
    <source>
        <dbReference type="Pfam" id="PF14686"/>
    </source>
</evidence>
<dbReference type="CDD" id="cd10317">
    <property type="entry name" value="RGL4_C"/>
    <property type="match status" value="1"/>
</dbReference>
<protein>
    <recommendedName>
        <fullName evidence="4">rhamnogalacturonan endolyase</fullName>
        <ecNumber evidence="4">4.2.2.23</ecNumber>
    </recommendedName>
</protein>
<dbReference type="Pfam" id="PF14683">
    <property type="entry name" value="CBM-like"/>
    <property type="match status" value="1"/>
</dbReference>
<dbReference type="CDD" id="cd10316">
    <property type="entry name" value="RGL4_M"/>
    <property type="match status" value="1"/>
</dbReference>
<comment type="catalytic activity">
    <reaction evidence="1">
        <text>Endotype eliminative cleavage of L-alpha-rhamnopyranosyl-(1-&gt;4)-alpha-D-galactopyranosyluronic acid bonds of rhamnogalacturonan I domains in ramified hairy regions of pectin leaving L-rhamnopyranose at the reducing end and 4-deoxy-4,5-unsaturated D-galactopyranosyluronic acid at the non-reducing end.</text>
        <dbReference type="EC" id="4.2.2.23"/>
    </reaction>
</comment>
<comment type="similarity">
    <text evidence="3">Belongs to the polysaccharide lyase 4 family.</text>
</comment>
<feature type="domain" description="Rhamnogalacturonan lyase" evidence="9">
    <location>
        <begin position="283"/>
        <end position="345"/>
    </location>
</feature>
<dbReference type="OrthoDB" id="1179585at2759"/>
<dbReference type="InterPro" id="IPR010325">
    <property type="entry name" value="Rhamnogal_lyase"/>
</dbReference>
<dbReference type="InterPro" id="IPR013784">
    <property type="entry name" value="Carb-bd-like_fold"/>
</dbReference>
<proteinExistence type="inferred from homology"/>
<evidence type="ECO:0000256" key="5">
    <source>
        <dbReference type="ARBA" id="ARBA00022525"/>
    </source>
</evidence>
<keyword evidence="7" id="KW-0456">Lyase</keyword>
<reference evidence="10 11" key="1">
    <citation type="submission" date="2020-10" db="EMBL/GenBank/DDBJ databases">
        <title>The Coptis chinensis genome and diversification of protoberbering-type alkaloids.</title>
        <authorList>
            <person name="Wang B."/>
            <person name="Shu S."/>
            <person name="Song C."/>
            <person name="Liu Y."/>
        </authorList>
    </citation>
    <scope>NUCLEOTIDE SEQUENCE [LARGE SCALE GENOMIC DNA]</scope>
    <source>
        <strain evidence="10">HL-2020</strain>
        <tissue evidence="10">Leaf</tissue>
    </source>
</reference>
<dbReference type="InterPro" id="IPR008979">
    <property type="entry name" value="Galactose-bd-like_sf"/>
</dbReference>
<dbReference type="InterPro" id="IPR051850">
    <property type="entry name" value="Polysacch_Lyase_4"/>
</dbReference>